<evidence type="ECO:0000313" key="1">
    <source>
        <dbReference type="EMBL" id="KAJ3257613.1"/>
    </source>
</evidence>
<dbReference type="Proteomes" id="UP001210925">
    <property type="component" value="Unassembled WGS sequence"/>
</dbReference>
<evidence type="ECO:0000313" key="2">
    <source>
        <dbReference type="Proteomes" id="UP001210925"/>
    </source>
</evidence>
<dbReference type="AlphaFoldDB" id="A0AAD5Y5U7"/>
<reference evidence="1" key="1">
    <citation type="submission" date="2020-05" db="EMBL/GenBank/DDBJ databases">
        <title>Phylogenomic resolution of chytrid fungi.</title>
        <authorList>
            <person name="Stajich J.E."/>
            <person name="Amses K."/>
            <person name="Simmons R."/>
            <person name="Seto K."/>
            <person name="Myers J."/>
            <person name="Bonds A."/>
            <person name="Quandt C.A."/>
            <person name="Barry K."/>
            <person name="Liu P."/>
            <person name="Grigoriev I."/>
            <person name="Longcore J.E."/>
            <person name="James T.Y."/>
        </authorList>
    </citation>
    <scope>NUCLEOTIDE SEQUENCE</scope>
    <source>
        <strain evidence="1">PLAUS21</strain>
    </source>
</reference>
<protein>
    <submittedName>
        <fullName evidence="1">Uncharacterized protein</fullName>
    </submittedName>
</protein>
<accession>A0AAD5Y5U7</accession>
<dbReference type="EMBL" id="JADGKB010000036">
    <property type="protein sequence ID" value="KAJ3257613.1"/>
    <property type="molecule type" value="Genomic_DNA"/>
</dbReference>
<proteinExistence type="predicted"/>
<gene>
    <name evidence="1" type="ORF">HK103_004385</name>
</gene>
<keyword evidence="2" id="KW-1185">Reference proteome</keyword>
<name>A0AAD5Y5U7_9FUNG</name>
<comment type="caution">
    <text evidence="1">The sequence shown here is derived from an EMBL/GenBank/DDBJ whole genome shotgun (WGS) entry which is preliminary data.</text>
</comment>
<organism evidence="1 2">
    <name type="scientific">Boothiomyces macroporosus</name>
    <dbReference type="NCBI Taxonomy" id="261099"/>
    <lineage>
        <taxon>Eukaryota</taxon>
        <taxon>Fungi</taxon>
        <taxon>Fungi incertae sedis</taxon>
        <taxon>Chytridiomycota</taxon>
        <taxon>Chytridiomycota incertae sedis</taxon>
        <taxon>Chytridiomycetes</taxon>
        <taxon>Rhizophydiales</taxon>
        <taxon>Terramycetaceae</taxon>
        <taxon>Boothiomyces</taxon>
    </lineage>
</organism>
<sequence length="95" mass="11008">MSKLQKIRAQLFKNLETSPMLKSKRESLLTYYPPDVSVVKLAAQDPSLKPLKLRDVWFDIKRDREIMLEARKKNVLAFGPQAAPAKKEGKKKKRK</sequence>